<keyword evidence="3" id="KW-0547">Nucleotide-binding</keyword>
<dbReference type="Pfam" id="PF00294">
    <property type="entry name" value="PfkB"/>
    <property type="match status" value="1"/>
</dbReference>
<evidence type="ECO:0000259" key="7">
    <source>
        <dbReference type="Pfam" id="PF00294"/>
    </source>
</evidence>
<reference evidence="8 9" key="1">
    <citation type="submission" date="2016-10" db="EMBL/GenBank/DDBJ databases">
        <authorList>
            <person name="de Groot N.N."/>
        </authorList>
    </citation>
    <scope>NUCLEOTIDE SEQUENCE [LARGE SCALE GENOMIC DNA]</scope>
    <source>
        <strain evidence="8 9">DSM 23421</strain>
    </source>
</reference>
<dbReference type="InterPro" id="IPR011611">
    <property type="entry name" value="PfkB_dom"/>
</dbReference>
<dbReference type="GO" id="GO:0005524">
    <property type="term" value="F:ATP binding"/>
    <property type="evidence" value="ECO:0007669"/>
    <property type="project" value="UniProtKB-KW"/>
</dbReference>
<comment type="similarity">
    <text evidence="1">Belongs to the carbohydrate kinase PfkB family.</text>
</comment>
<dbReference type="PANTHER" id="PTHR46566:SF2">
    <property type="entry name" value="ATP-DEPENDENT 6-PHOSPHOFRUCTOKINASE ISOZYME 2"/>
    <property type="match status" value="1"/>
</dbReference>
<dbReference type="SUPFAM" id="SSF53613">
    <property type="entry name" value="Ribokinase-like"/>
    <property type="match status" value="1"/>
</dbReference>
<dbReference type="InterPro" id="IPR017583">
    <property type="entry name" value="Tagatose/fructose_Pkinase"/>
</dbReference>
<dbReference type="InterPro" id="IPR029056">
    <property type="entry name" value="Ribokinase-like"/>
</dbReference>
<sequence length="307" mass="33296">MILCVCPNPSIDTYAWLPQLTIGGVNRIEKLKEFPGGKGTHVAFALKQLGVGTSLFGNWAGNNGEWIKNASKKAGIRPVGISLMGNNRKCYTFRSGDKTIENTELLEPGPEMTESNWQQFLRKFNSEVKKHEFICMSGSWPTGAPEDAYLQLLLICTKHKKRALLDCSGVQLKNALKTKFFGLHINEHEALEAFGINDSAKVFSLLKDKVSLLALTNGKEGLYLRSSTSSFHANVVIDKVVSTVGSGDCLTAGIAYGVSNGLTLEDTAKYGVACGAANCLNDDLGMLKASDVENLFPKVKITTGKKD</sequence>
<dbReference type="Gene3D" id="3.40.1190.20">
    <property type="match status" value="1"/>
</dbReference>
<keyword evidence="5" id="KW-0067">ATP-binding</keyword>
<dbReference type="GO" id="GO:0008443">
    <property type="term" value="F:phosphofructokinase activity"/>
    <property type="evidence" value="ECO:0007669"/>
    <property type="project" value="TreeGrafter"/>
</dbReference>
<evidence type="ECO:0000256" key="4">
    <source>
        <dbReference type="ARBA" id="ARBA00022777"/>
    </source>
</evidence>
<dbReference type="OrthoDB" id="9801219at2"/>
<name>A0A1G7HU81_9FLAO</name>
<dbReference type="PANTHER" id="PTHR46566">
    <property type="entry name" value="1-PHOSPHOFRUCTOKINASE-RELATED"/>
    <property type="match status" value="1"/>
</dbReference>
<evidence type="ECO:0000313" key="9">
    <source>
        <dbReference type="Proteomes" id="UP000199109"/>
    </source>
</evidence>
<gene>
    <name evidence="8" type="ORF">SAMN05421636_11051</name>
</gene>
<feature type="domain" description="Carbohydrate kinase PfkB" evidence="7">
    <location>
        <begin position="24"/>
        <end position="280"/>
    </location>
</feature>
<keyword evidence="2 6" id="KW-0808">Transferase</keyword>
<dbReference type="AlphaFoldDB" id="A0A1G7HU81"/>
<organism evidence="8 9">
    <name type="scientific">Pricia antarctica</name>
    <dbReference type="NCBI Taxonomy" id="641691"/>
    <lineage>
        <taxon>Bacteria</taxon>
        <taxon>Pseudomonadati</taxon>
        <taxon>Bacteroidota</taxon>
        <taxon>Flavobacteriia</taxon>
        <taxon>Flavobacteriales</taxon>
        <taxon>Flavobacteriaceae</taxon>
        <taxon>Pricia</taxon>
    </lineage>
</organism>
<protein>
    <submittedName>
        <fullName evidence="8">Tagatose 6-phosphate kinase</fullName>
    </submittedName>
</protein>
<evidence type="ECO:0000256" key="1">
    <source>
        <dbReference type="ARBA" id="ARBA00010688"/>
    </source>
</evidence>
<keyword evidence="9" id="KW-1185">Reference proteome</keyword>
<evidence type="ECO:0000256" key="5">
    <source>
        <dbReference type="ARBA" id="ARBA00022840"/>
    </source>
</evidence>
<evidence type="ECO:0000256" key="2">
    <source>
        <dbReference type="ARBA" id="ARBA00022679"/>
    </source>
</evidence>
<accession>A0A1G7HU81</accession>
<dbReference type="Proteomes" id="UP000199109">
    <property type="component" value="Unassembled WGS sequence"/>
</dbReference>
<evidence type="ECO:0000256" key="6">
    <source>
        <dbReference type="PIRNR" id="PIRNR000535"/>
    </source>
</evidence>
<dbReference type="EMBL" id="FNAO01000010">
    <property type="protein sequence ID" value="SDF03990.1"/>
    <property type="molecule type" value="Genomic_DNA"/>
</dbReference>
<proteinExistence type="inferred from homology"/>
<dbReference type="STRING" id="641691.SAMN05421636_11051"/>
<dbReference type="InterPro" id="IPR002173">
    <property type="entry name" value="Carboh/pur_kinase_PfkB_CS"/>
</dbReference>
<keyword evidence="4 8" id="KW-0418">Kinase</keyword>
<evidence type="ECO:0000313" key="8">
    <source>
        <dbReference type="EMBL" id="SDF03990.1"/>
    </source>
</evidence>
<dbReference type="RefSeq" id="WP_091873241.1">
    <property type="nucleotide sequence ID" value="NZ_FNAO01000010.1"/>
</dbReference>
<dbReference type="GO" id="GO:0005829">
    <property type="term" value="C:cytosol"/>
    <property type="evidence" value="ECO:0007669"/>
    <property type="project" value="TreeGrafter"/>
</dbReference>
<evidence type="ECO:0000256" key="3">
    <source>
        <dbReference type="ARBA" id="ARBA00022741"/>
    </source>
</evidence>
<dbReference type="PROSITE" id="PS00584">
    <property type="entry name" value="PFKB_KINASES_2"/>
    <property type="match status" value="1"/>
</dbReference>
<dbReference type="PIRSF" id="PIRSF000535">
    <property type="entry name" value="1PFK/6PFK/LacC"/>
    <property type="match status" value="1"/>
</dbReference>